<gene>
    <name evidence="2" type="ORF">KY290_000484</name>
</gene>
<dbReference type="Proteomes" id="UP000826656">
    <property type="component" value="Unassembled WGS sequence"/>
</dbReference>
<feature type="region of interest" description="Disordered" evidence="1">
    <location>
        <begin position="76"/>
        <end position="99"/>
    </location>
</feature>
<evidence type="ECO:0000256" key="1">
    <source>
        <dbReference type="SAM" id="MobiDB-lite"/>
    </source>
</evidence>
<evidence type="ECO:0000313" key="2">
    <source>
        <dbReference type="EMBL" id="KAH0780886.1"/>
    </source>
</evidence>
<organism evidence="2 3">
    <name type="scientific">Solanum tuberosum</name>
    <name type="common">Potato</name>
    <dbReference type="NCBI Taxonomy" id="4113"/>
    <lineage>
        <taxon>Eukaryota</taxon>
        <taxon>Viridiplantae</taxon>
        <taxon>Streptophyta</taxon>
        <taxon>Embryophyta</taxon>
        <taxon>Tracheophyta</taxon>
        <taxon>Spermatophyta</taxon>
        <taxon>Magnoliopsida</taxon>
        <taxon>eudicotyledons</taxon>
        <taxon>Gunneridae</taxon>
        <taxon>Pentapetalae</taxon>
        <taxon>asterids</taxon>
        <taxon>lamiids</taxon>
        <taxon>Solanales</taxon>
        <taxon>Solanaceae</taxon>
        <taxon>Solanoideae</taxon>
        <taxon>Solaneae</taxon>
        <taxon>Solanum</taxon>
    </lineage>
</organism>
<sequence>MANSQSSSQDIISMANISRTHTTFYSIPYYRDQIEVTVTKKGSEVDRWIRQTVQIHRRRLRELLVGLDVKWRETQNPAEENPLLRSSSFASATAASYSN</sequence>
<name>A0ABQ7WKX2_SOLTU</name>
<evidence type="ECO:0000313" key="3">
    <source>
        <dbReference type="Proteomes" id="UP000826656"/>
    </source>
</evidence>
<dbReference type="EMBL" id="JAIVGD010000001">
    <property type="protein sequence ID" value="KAH0780886.1"/>
    <property type="molecule type" value="Genomic_DNA"/>
</dbReference>
<keyword evidence="3" id="KW-1185">Reference proteome</keyword>
<protein>
    <submittedName>
        <fullName evidence="2">Uncharacterized protein</fullName>
    </submittedName>
</protein>
<accession>A0ABQ7WKX2</accession>
<feature type="compositionally biased region" description="Low complexity" evidence="1">
    <location>
        <begin position="86"/>
        <end position="99"/>
    </location>
</feature>
<comment type="caution">
    <text evidence="2">The sequence shown here is derived from an EMBL/GenBank/DDBJ whole genome shotgun (WGS) entry which is preliminary data.</text>
</comment>
<proteinExistence type="predicted"/>
<reference evidence="2 3" key="1">
    <citation type="journal article" date="2021" name="bioRxiv">
        <title>Chromosome-scale and haplotype-resolved genome assembly of a tetraploid potato cultivar.</title>
        <authorList>
            <person name="Sun H."/>
            <person name="Jiao W.-B."/>
            <person name="Krause K."/>
            <person name="Campoy J.A."/>
            <person name="Goel M."/>
            <person name="Folz-Donahue K."/>
            <person name="Kukat C."/>
            <person name="Huettel B."/>
            <person name="Schneeberger K."/>
        </authorList>
    </citation>
    <scope>NUCLEOTIDE SEQUENCE [LARGE SCALE GENOMIC DNA]</scope>
    <source>
        <strain evidence="2">SolTubOtavaFocal</strain>
        <tissue evidence="2">Leaves</tissue>
    </source>
</reference>